<dbReference type="PROSITE" id="PS50066">
    <property type="entry name" value="MADS_BOX_2"/>
    <property type="match status" value="1"/>
</dbReference>
<keyword evidence="5" id="KW-0539">Nucleus</keyword>
<reference evidence="7 8" key="1">
    <citation type="submission" date="2021-02" db="EMBL/GenBank/DDBJ databases">
        <title>Plant Genome Project.</title>
        <authorList>
            <person name="Zhang R.-G."/>
        </authorList>
    </citation>
    <scope>NUCLEOTIDE SEQUENCE [LARGE SCALE GENOMIC DNA]</scope>
    <source>
        <tissue evidence="7">Leaves</tissue>
    </source>
</reference>
<evidence type="ECO:0000256" key="3">
    <source>
        <dbReference type="ARBA" id="ARBA00023125"/>
    </source>
</evidence>
<evidence type="ECO:0000256" key="1">
    <source>
        <dbReference type="ARBA" id="ARBA00004123"/>
    </source>
</evidence>
<evidence type="ECO:0000256" key="4">
    <source>
        <dbReference type="ARBA" id="ARBA00023163"/>
    </source>
</evidence>
<dbReference type="InterPro" id="IPR002100">
    <property type="entry name" value="TF_MADSbox"/>
</dbReference>
<dbReference type="CDD" id="cd00265">
    <property type="entry name" value="MADS_MEF2_like"/>
    <property type="match status" value="1"/>
</dbReference>
<dbReference type="InterPro" id="IPR033896">
    <property type="entry name" value="MEF2-like_N"/>
</dbReference>
<dbReference type="EMBL" id="JAFEMO010000005">
    <property type="protein sequence ID" value="KAH7570521.1"/>
    <property type="molecule type" value="Genomic_DNA"/>
</dbReference>
<accession>A0ABQ8I1P8</accession>
<keyword evidence="2" id="KW-0805">Transcription regulation</keyword>
<evidence type="ECO:0000256" key="5">
    <source>
        <dbReference type="ARBA" id="ARBA00023242"/>
    </source>
</evidence>
<comment type="subcellular location">
    <subcellularLocation>
        <location evidence="1">Nucleus</location>
    </subcellularLocation>
</comment>
<dbReference type="Proteomes" id="UP000827721">
    <property type="component" value="Unassembled WGS sequence"/>
</dbReference>
<sequence>MGRRKLQVKRIENKSSRQVAFSKRRNGLIKKSREIAVLCDVDVALVVFSSSGKLYEFCSTNRLLRGSSFNRKGHQRPIDEPGIRKLDRYPVKRDQLCQEYRSVADDYTQRFSQ</sequence>
<evidence type="ECO:0000256" key="2">
    <source>
        <dbReference type="ARBA" id="ARBA00023015"/>
    </source>
</evidence>
<evidence type="ECO:0000313" key="7">
    <source>
        <dbReference type="EMBL" id="KAH7570521.1"/>
    </source>
</evidence>
<proteinExistence type="predicted"/>
<dbReference type="InterPro" id="IPR050142">
    <property type="entry name" value="MADS-box/MEF2_TF"/>
</dbReference>
<gene>
    <name evidence="7" type="ORF">JRO89_XS05G0124600</name>
</gene>
<evidence type="ECO:0000259" key="6">
    <source>
        <dbReference type="PROSITE" id="PS50066"/>
    </source>
</evidence>
<protein>
    <recommendedName>
        <fullName evidence="6">MADS-box domain-containing protein</fullName>
    </recommendedName>
</protein>
<dbReference type="Pfam" id="PF00319">
    <property type="entry name" value="SRF-TF"/>
    <property type="match status" value="1"/>
</dbReference>
<dbReference type="PANTHER" id="PTHR48019">
    <property type="entry name" value="SERUM RESPONSE FACTOR HOMOLOG"/>
    <property type="match status" value="1"/>
</dbReference>
<comment type="caution">
    <text evidence="7">The sequence shown here is derived from an EMBL/GenBank/DDBJ whole genome shotgun (WGS) entry which is preliminary data.</text>
</comment>
<keyword evidence="8" id="KW-1185">Reference proteome</keyword>
<dbReference type="SMART" id="SM00432">
    <property type="entry name" value="MADS"/>
    <property type="match status" value="1"/>
</dbReference>
<organism evidence="7 8">
    <name type="scientific">Xanthoceras sorbifolium</name>
    <dbReference type="NCBI Taxonomy" id="99658"/>
    <lineage>
        <taxon>Eukaryota</taxon>
        <taxon>Viridiplantae</taxon>
        <taxon>Streptophyta</taxon>
        <taxon>Embryophyta</taxon>
        <taxon>Tracheophyta</taxon>
        <taxon>Spermatophyta</taxon>
        <taxon>Magnoliopsida</taxon>
        <taxon>eudicotyledons</taxon>
        <taxon>Gunneridae</taxon>
        <taxon>Pentapetalae</taxon>
        <taxon>rosids</taxon>
        <taxon>malvids</taxon>
        <taxon>Sapindales</taxon>
        <taxon>Sapindaceae</taxon>
        <taxon>Xanthoceroideae</taxon>
        <taxon>Xanthoceras</taxon>
    </lineage>
</organism>
<feature type="domain" description="MADS-box" evidence="6">
    <location>
        <begin position="1"/>
        <end position="61"/>
    </location>
</feature>
<dbReference type="PRINTS" id="PR00404">
    <property type="entry name" value="MADSDOMAIN"/>
</dbReference>
<name>A0ABQ8I1P8_9ROSI</name>
<dbReference type="InterPro" id="IPR036879">
    <property type="entry name" value="TF_MADSbox_sf"/>
</dbReference>
<keyword evidence="3" id="KW-0238">DNA-binding</keyword>
<dbReference type="Gene3D" id="3.40.1810.10">
    <property type="entry name" value="Transcription factor, MADS-box"/>
    <property type="match status" value="1"/>
</dbReference>
<dbReference type="SUPFAM" id="SSF55455">
    <property type="entry name" value="SRF-like"/>
    <property type="match status" value="1"/>
</dbReference>
<evidence type="ECO:0000313" key="8">
    <source>
        <dbReference type="Proteomes" id="UP000827721"/>
    </source>
</evidence>
<keyword evidence="4" id="KW-0804">Transcription</keyword>